<comment type="caution">
    <text evidence="1">The sequence shown here is derived from an EMBL/GenBank/DDBJ whole genome shotgun (WGS) entry which is preliminary data.</text>
</comment>
<dbReference type="Pfam" id="PF13151">
    <property type="entry name" value="DUF3990"/>
    <property type="match status" value="1"/>
</dbReference>
<evidence type="ECO:0008006" key="3">
    <source>
        <dbReference type="Google" id="ProtNLM"/>
    </source>
</evidence>
<dbReference type="eggNOG" id="ENOG5032UDM">
    <property type="taxonomic scope" value="Bacteria"/>
</dbReference>
<name>E9S976_RUMAL</name>
<organism evidence="1 2">
    <name type="scientific">Ruminococcus albus 8</name>
    <dbReference type="NCBI Taxonomy" id="246199"/>
    <lineage>
        <taxon>Bacteria</taxon>
        <taxon>Bacillati</taxon>
        <taxon>Bacillota</taxon>
        <taxon>Clostridia</taxon>
        <taxon>Eubacteriales</taxon>
        <taxon>Oscillospiraceae</taxon>
        <taxon>Ruminococcus</taxon>
    </lineage>
</organism>
<evidence type="ECO:0000313" key="2">
    <source>
        <dbReference type="Proteomes" id="UP000004259"/>
    </source>
</evidence>
<dbReference type="EMBL" id="ADKM02000037">
    <property type="protein sequence ID" value="EGC04169.1"/>
    <property type="molecule type" value="Genomic_DNA"/>
</dbReference>
<protein>
    <recommendedName>
        <fullName evidence="3">DUF3990 domain-containing protein</fullName>
    </recommendedName>
</protein>
<proteinExistence type="predicted"/>
<accession>E9S976</accession>
<dbReference type="AlphaFoldDB" id="E9S976"/>
<dbReference type="Proteomes" id="UP000004259">
    <property type="component" value="Unassembled WGS sequence"/>
</dbReference>
<reference evidence="1 2" key="1">
    <citation type="submission" date="2011-02" db="EMBL/GenBank/DDBJ databases">
        <authorList>
            <person name="Nelson K.E."/>
            <person name="Sutton G."/>
            <person name="Torralba M."/>
            <person name="Durkin S."/>
            <person name="Harkins D."/>
            <person name="Montgomery R."/>
            <person name="Ziemer C."/>
            <person name="Klaassens E."/>
            <person name="Ocuiv P."/>
            <person name="Morrison M."/>
        </authorList>
    </citation>
    <scope>NUCLEOTIDE SEQUENCE [LARGE SCALE GENOMIC DNA]</scope>
    <source>
        <strain evidence="1 2">8</strain>
    </source>
</reference>
<sequence length="171" mass="20062">MNIWELRNMLVYHGTTLEIKEPRIIKTEIGRDFGFAFYTTDIKEQAERWAVRRAKIQSRKEKKPVKAVVNVYEWERADSDIKEFDGASLEWLDMVVNCRSDLNFKHEHDIVIGKIANDNVGETVSYVLQGIMRKEDAVERLKFEKINNQIAFCTERSLSQLKFIKSYIVEG</sequence>
<gene>
    <name evidence="1" type="ORF">CUS_4418</name>
</gene>
<keyword evidence="2" id="KW-1185">Reference proteome</keyword>
<dbReference type="STRING" id="246199.CUS_4418"/>
<dbReference type="InterPro" id="IPR025051">
    <property type="entry name" value="DUF3990"/>
</dbReference>
<evidence type="ECO:0000313" key="1">
    <source>
        <dbReference type="EMBL" id="EGC04169.1"/>
    </source>
</evidence>